<dbReference type="AlphaFoldDB" id="A0A1Y1RVI1"/>
<dbReference type="Proteomes" id="UP000192343">
    <property type="component" value="Unassembled WGS sequence"/>
</dbReference>
<gene>
    <name evidence="1" type="ORF">B4O97_14190</name>
</gene>
<comment type="caution">
    <text evidence="1">The sequence shown here is derived from an EMBL/GenBank/DDBJ whole genome shotgun (WGS) entry which is preliminary data.</text>
</comment>
<sequence>MERSRNVLPDSIMKHLYEAAEAFGLETDEDTIARLGACWLEKKDAFDNLIIEKGMDDVGSFSSTDNRGALMLTYSGSLVSVGPLTDDGRIIEYTSIGFRGDVPPSLSRNSCSLSSDGEVDKPLTFQNGPLKQTSRIFRIAVCPESLSAADQSRLLGQTSAFIAESFAGINQDAIKNS</sequence>
<keyword evidence="2" id="KW-1185">Reference proteome</keyword>
<organism evidence="1 2">
    <name type="scientific">Marispirochaeta aestuarii</name>
    <dbReference type="NCBI Taxonomy" id="1963862"/>
    <lineage>
        <taxon>Bacteria</taxon>
        <taxon>Pseudomonadati</taxon>
        <taxon>Spirochaetota</taxon>
        <taxon>Spirochaetia</taxon>
        <taxon>Spirochaetales</taxon>
        <taxon>Spirochaetaceae</taxon>
        <taxon>Marispirochaeta</taxon>
    </lineage>
</organism>
<evidence type="ECO:0000313" key="1">
    <source>
        <dbReference type="EMBL" id="ORC34032.1"/>
    </source>
</evidence>
<accession>A0A1Y1RVI1</accession>
<protein>
    <submittedName>
        <fullName evidence="1">Uncharacterized protein</fullName>
    </submittedName>
</protein>
<proteinExistence type="predicted"/>
<dbReference type="EMBL" id="MWQY01000016">
    <property type="protein sequence ID" value="ORC34032.1"/>
    <property type="molecule type" value="Genomic_DNA"/>
</dbReference>
<reference evidence="1 2" key="1">
    <citation type="submission" date="2017-03" db="EMBL/GenBank/DDBJ databases">
        <title>Draft Genome sequence of Marispirochaeta sp. strain JC444.</title>
        <authorList>
            <person name="Shivani Y."/>
            <person name="Subhash Y."/>
            <person name="Sasikala C."/>
            <person name="Ramana C."/>
        </authorList>
    </citation>
    <scope>NUCLEOTIDE SEQUENCE [LARGE SCALE GENOMIC DNA]</scope>
    <source>
        <strain evidence="1 2">JC444</strain>
    </source>
</reference>
<dbReference type="STRING" id="1963862.B4O97_14190"/>
<dbReference type="OrthoDB" id="369426at2"/>
<dbReference type="RefSeq" id="WP_083051790.1">
    <property type="nucleotide sequence ID" value="NZ_CAXXQO010000003.1"/>
</dbReference>
<name>A0A1Y1RVI1_9SPIO</name>
<evidence type="ECO:0000313" key="2">
    <source>
        <dbReference type="Proteomes" id="UP000192343"/>
    </source>
</evidence>